<dbReference type="EC" id="6.1.1.14" evidence="10"/>
<evidence type="ECO:0000256" key="9">
    <source>
        <dbReference type="ARBA" id="ARBA00047937"/>
    </source>
</evidence>
<evidence type="ECO:0000256" key="3">
    <source>
        <dbReference type="ARBA" id="ARBA00022490"/>
    </source>
</evidence>
<comment type="catalytic activity">
    <reaction evidence="9 10">
        <text>tRNA(Gly) + glycine + ATP = glycyl-tRNA(Gly) + AMP + diphosphate</text>
        <dbReference type="Rhea" id="RHEA:16013"/>
        <dbReference type="Rhea" id="RHEA-COMP:9664"/>
        <dbReference type="Rhea" id="RHEA-COMP:9683"/>
        <dbReference type="ChEBI" id="CHEBI:30616"/>
        <dbReference type="ChEBI" id="CHEBI:33019"/>
        <dbReference type="ChEBI" id="CHEBI:57305"/>
        <dbReference type="ChEBI" id="CHEBI:78442"/>
        <dbReference type="ChEBI" id="CHEBI:78522"/>
        <dbReference type="ChEBI" id="CHEBI:456215"/>
        <dbReference type="EC" id="6.1.1.14"/>
    </reaction>
</comment>
<dbReference type="InterPro" id="IPR015944">
    <property type="entry name" value="Gly-tRNA-synth_bsu"/>
</dbReference>
<dbReference type="Proteomes" id="UP000000716">
    <property type="component" value="Chromosome"/>
</dbReference>
<keyword evidence="8 10" id="KW-0030">Aminoacyl-tRNA synthetase</keyword>
<dbReference type="PANTHER" id="PTHR30075">
    <property type="entry name" value="GLYCYL-TRNA SYNTHETASE"/>
    <property type="match status" value="1"/>
</dbReference>
<dbReference type="InterPro" id="IPR006194">
    <property type="entry name" value="Gly-tRNA-synth_heterodimer"/>
</dbReference>
<evidence type="ECO:0000256" key="1">
    <source>
        <dbReference type="ARBA" id="ARBA00004496"/>
    </source>
</evidence>
<organism evidence="12 13">
    <name type="scientific">Exiguobacterium sp. (strain ATCC BAA-1283 / AT1b)</name>
    <dbReference type="NCBI Taxonomy" id="360911"/>
    <lineage>
        <taxon>Bacteria</taxon>
        <taxon>Bacillati</taxon>
        <taxon>Bacillota</taxon>
        <taxon>Bacilli</taxon>
        <taxon>Bacillales</taxon>
        <taxon>Bacillales Family XII. Incertae Sedis</taxon>
        <taxon>Exiguobacterium</taxon>
    </lineage>
</organism>
<evidence type="ECO:0000256" key="5">
    <source>
        <dbReference type="ARBA" id="ARBA00022741"/>
    </source>
</evidence>
<dbReference type="RefSeq" id="WP_012726644.1">
    <property type="nucleotide sequence ID" value="NC_012673.1"/>
</dbReference>
<proteinExistence type="inferred from homology"/>
<dbReference type="EMBL" id="CP001615">
    <property type="protein sequence ID" value="ACQ69525.1"/>
    <property type="molecule type" value="Genomic_DNA"/>
</dbReference>
<name>C4L403_EXISA</name>
<dbReference type="eggNOG" id="COG0751">
    <property type="taxonomic scope" value="Bacteria"/>
</dbReference>
<evidence type="ECO:0000256" key="2">
    <source>
        <dbReference type="ARBA" id="ARBA00008226"/>
    </source>
</evidence>
<evidence type="ECO:0000313" key="13">
    <source>
        <dbReference type="Proteomes" id="UP000000716"/>
    </source>
</evidence>
<evidence type="ECO:0000259" key="11">
    <source>
        <dbReference type="Pfam" id="PF05746"/>
    </source>
</evidence>
<dbReference type="Pfam" id="PF05746">
    <property type="entry name" value="DALR_1"/>
    <property type="match status" value="1"/>
</dbReference>
<dbReference type="GO" id="GO:0005829">
    <property type="term" value="C:cytosol"/>
    <property type="evidence" value="ECO:0007669"/>
    <property type="project" value="TreeGrafter"/>
</dbReference>
<evidence type="ECO:0000256" key="10">
    <source>
        <dbReference type="HAMAP-Rule" id="MF_00255"/>
    </source>
</evidence>
<feature type="domain" description="DALR anticodon binding" evidence="11">
    <location>
        <begin position="579"/>
        <end position="674"/>
    </location>
</feature>
<dbReference type="NCBIfam" id="TIGR00211">
    <property type="entry name" value="glyS"/>
    <property type="match status" value="1"/>
</dbReference>
<gene>
    <name evidence="10" type="primary">glyS</name>
    <name evidence="12" type="ordered locus">EAT1b_0593</name>
</gene>
<keyword evidence="13" id="KW-1185">Reference proteome</keyword>
<comment type="subcellular location">
    <subcellularLocation>
        <location evidence="1 10">Cytoplasm</location>
    </subcellularLocation>
</comment>
<keyword evidence="7 10" id="KW-0648">Protein biosynthesis</keyword>
<dbReference type="GO" id="GO:0006420">
    <property type="term" value="P:arginyl-tRNA aminoacylation"/>
    <property type="evidence" value="ECO:0007669"/>
    <property type="project" value="InterPro"/>
</dbReference>
<evidence type="ECO:0000313" key="12">
    <source>
        <dbReference type="EMBL" id="ACQ69525.1"/>
    </source>
</evidence>
<dbReference type="HOGENOM" id="CLU_007220_2_2_9"/>
<dbReference type="Gene3D" id="1.10.3210.10">
    <property type="entry name" value="Hypothetical protein af1432"/>
    <property type="match status" value="1"/>
</dbReference>
<evidence type="ECO:0000256" key="6">
    <source>
        <dbReference type="ARBA" id="ARBA00022840"/>
    </source>
</evidence>
<dbReference type="KEGG" id="eat:EAT1b_0593"/>
<dbReference type="HAMAP" id="MF_00255">
    <property type="entry name" value="Gly_tRNA_synth_beta"/>
    <property type="match status" value="1"/>
</dbReference>
<reference evidence="12 13" key="1">
    <citation type="journal article" date="2011" name="J. Bacteriol.">
        <title>Complete genome sequence of the Thermophilic Bacterium Exiguobacterium sp. AT1b.</title>
        <authorList>
            <person name="Vishnivetskaya T.A."/>
            <person name="Lucas S."/>
            <person name="Copeland A."/>
            <person name="Lapidus A."/>
            <person name="Glavina Del Rio T."/>
            <person name="Dalin E."/>
            <person name="Tice H."/>
            <person name="Bruce D.C."/>
            <person name="Goodwin L.A."/>
            <person name="Pitluck S."/>
            <person name="Saunders E."/>
            <person name="Brettin T."/>
            <person name="Detter C."/>
            <person name="Han C."/>
            <person name="Larimer F."/>
            <person name="Land M.L."/>
            <person name="Hauser L.J."/>
            <person name="Kyrpides N.C."/>
            <person name="Ovchinnikova G."/>
            <person name="Kathariou S."/>
            <person name="Ramaley R.F."/>
            <person name="Rodrigues D.F."/>
            <person name="Hendrix C."/>
            <person name="Richardson P."/>
            <person name="Tiedje J.M."/>
        </authorList>
    </citation>
    <scope>NUCLEOTIDE SEQUENCE [LARGE SCALE GENOMIC DNA]</scope>
    <source>
        <strain evidence="13">ATCC BAA-1283 / AT1b</strain>
    </source>
</reference>
<comment type="subunit">
    <text evidence="10">Tetramer of two alpha and two beta subunits.</text>
</comment>
<dbReference type="PROSITE" id="PS50861">
    <property type="entry name" value="AA_TRNA_LIGASE_II_GLYAB"/>
    <property type="match status" value="1"/>
</dbReference>
<dbReference type="GO" id="GO:0005524">
    <property type="term" value="F:ATP binding"/>
    <property type="evidence" value="ECO:0007669"/>
    <property type="project" value="UniProtKB-UniRule"/>
</dbReference>
<dbReference type="AlphaFoldDB" id="C4L403"/>
<accession>C4L403</accession>
<dbReference type="InterPro" id="IPR008909">
    <property type="entry name" value="DALR_anticod-bd"/>
</dbReference>
<sequence>MRDLLLEIGLEELPAQYVLRSEKQLAERVDAFLKEARVDFGSIEVYSTPRRLAVIVRDVAETQQDLTETLRGPAKKIAQDAEGNWSKAAQGFARGRGLTVEDLYFAEEKGVEYVFAERHEKGKETVSLLNGLEDVIRSLTFPKNMKWGTSSLRYMRPIRWLIALFGQDIIDFTIEGVNTNNVTRGHRFLSKGDVVISSPAEYVQTLESAFVMANYEMRKAEIERQIQELATKQGWTIPLDADLLEEVTNLVEWPTALFGEFDEAYLDLPEEVLITTMKEHQRYFPVYLDGTLKNYFVTVRNGNAEHLENVARGNEKVIRARLADAVFFYEEDKKTKIDDQLGRLDRIVFHEKLGTTGAKARRVTKIAKELAALFEADLEKVSRAGAIHKFDLVSQMVYEFTELQGIMGEKYALQQGEDKEVAAAIREHYMPRFAGDASPETATGAVLALADKLDSIAAFFGIGMIPSGSQDPFALRRQAQGVVQILGDWKIDLSIDTLLSKVVELQLEAGLYEADKEQVKAQLDDFFKLRLKYRLQEQQVRYDVIDAVLTTSLTVVRLDARADAIQEFVSTDAKALIEQLSRVVNISKKGEAGDVDPSLFENDHEIALHDAIEQTAPATADAVEMGDYKKALDLLQQLESPIMMYFEHTMVMSDDEAVRQNRLHEMNRLATTIKRVADFNALVL</sequence>
<keyword evidence="4 10" id="KW-0436">Ligase</keyword>
<evidence type="ECO:0000256" key="7">
    <source>
        <dbReference type="ARBA" id="ARBA00022917"/>
    </source>
</evidence>
<keyword evidence="6 10" id="KW-0067">ATP-binding</keyword>
<dbReference type="GO" id="GO:0006426">
    <property type="term" value="P:glycyl-tRNA aminoacylation"/>
    <property type="evidence" value="ECO:0007669"/>
    <property type="project" value="UniProtKB-UniRule"/>
</dbReference>
<dbReference type="PANTHER" id="PTHR30075:SF2">
    <property type="entry name" value="GLYCINE--TRNA LIGASE, CHLOROPLASTIC_MITOCHONDRIAL 2"/>
    <property type="match status" value="1"/>
</dbReference>
<dbReference type="GO" id="GO:0004814">
    <property type="term" value="F:arginine-tRNA ligase activity"/>
    <property type="evidence" value="ECO:0007669"/>
    <property type="project" value="InterPro"/>
</dbReference>
<comment type="similarity">
    <text evidence="2 10">Belongs to the class-II aminoacyl-tRNA synthetase family.</text>
</comment>
<dbReference type="STRING" id="360911.EAT1b_0593"/>
<dbReference type="GO" id="GO:0004820">
    <property type="term" value="F:glycine-tRNA ligase activity"/>
    <property type="evidence" value="ECO:0007669"/>
    <property type="project" value="UniProtKB-UniRule"/>
</dbReference>
<keyword evidence="3 10" id="KW-0963">Cytoplasm</keyword>
<dbReference type="SUPFAM" id="SSF109604">
    <property type="entry name" value="HD-domain/PDEase-like"/>
    <property type="match status" value="1"/>
</dbReference>
<evidence type="ECO:0000256" key="4">
    <source>
        <dbReference type="ARBA" id="ARBA00022598"/>
    </source>
</evidence>
<protein>
    <recommendedName>
        <fullName evidence="10">Glycine--tRNA ligase beta subunit</fullName>
        <ecNumber evidence="10">6.1.1.14</ecNumber>
    </recommendedName>
    <alternativeName>
        <fullName evidence="10">Glycyl-tRNA synthetase beta subunit</fullName>
        <shortName evidence="10">GlyRS</shortName>
    </alternativeName>
</protein>
<dbReference type="OrthoDB" id="9775440at2"/>
<dbReference type="Pfam" id="PF02092">
    <property type="entry name" value="tRNA_synt_2f"/>
    <property type="match status" value="1"/>
</dbReference>
<dbReference type="PRINTS" id="PR01045">
    <property type="entry name" value="TRNASYNTHGB"/>
</dbReference>
<keyword evidence="5 10" id="KW-0547">Nucleotide-binding</keyword>
<evidence type="ECO:0000256" key="8">
    <source>
        <dbReference type="ARBA" id="ARBA00023146"/>
    </source>
</evidence>